<evidence type="ECO:0000259" key="1">
    <source>
        <dbReference type="Pfam" id="PF21259"/>
    </source>
</evidence>
<evidence type="ECO:0000313" key="2">
    <source>
        <dbReference type="EMBL" id="KRK38167.1"/>
    </source>
</evidence>
<feature type="domain" description="HTH-type transcriptional regulator Rgg C-terminal" evidence="1">
    <location>
        <begin position="117"/>
        <end position="282"/>
    </location>
</feature>
<organism evidence="2 3">
    <name type="scientific">Amylolactobacillus amylotrophicus DSM 20534</name>
    <dbReference type="NCBI Taxonomy" id="1423722"/>
    <lineage>
        <taxon>Bacteria</taxon>
        <taxon>Bacillati</taxon>
        <taxon>Bacillota</taxon>
        <taxon>Bacilli</taxon>
        <taxon>Lactobacillales</taxon>
        <taxon>Lactobacillaceae</taxon>
        <taxon>Amylolactobacillus</taxon>
    </lineage>
</organism>
<comment type="caution">
    <text evidence="2">The sequence shown here is derived from an EMBL/GenBank/DDBJ whole genome shotgun (WGS) entry which is preliminary data.</text>
</comment>
<proteinExistence type="predicted"/>
<dbReference type="RefSeq" id="WP_056945892.1">
    <property type="nucleotide sequence ID" value="NZ_AZCV01000002.1"/>
</dbReference>
<dbReference type="InterPro" id="IPR053163">
    <property type="entry name" value="HTH-type_regulator_Rgg"/>
</dbReference>
<dbReference type="PATRIC" id="fig|1423722.3.peg.960"/>
<dbReference type="Pfam" id="PF21259">
    <property type="entry name" value="Rgg_C"/>
    <property type="match status" value="1"/>
</dbReference>
<gene>
    <name evidence="2" type="ORF">FC62_GL000944</name>
</gene>
<dbReference type="InterPro" id="IPR010982">
    <property type="entry name" value="Lambda_DNA-bd_dom_sf"/>
</dbReference>
<dbReference type="CDD" id="cd00093">
    <property type="entry name" value="HTH_XRE"/>
    <property type="match status" value="1"/>
</dbReference>
<dbReference type="InterPro" id="IPR001387">
    <property type="entry name" value="Cro/C1-type_HTH"/>
</dbReference>
<dbReference type="InterPro" id="IPR010057">
    <property type="entry name" value="Transcription_activator_Rgg_C"/>
</dbReference>
<dbReference type="AlphaFoldDB" id="A0A0R1H5W9"/>
<keyword evidence="3" id="KW-1185">Reference proteome</keyword>
<evidence type="ECO:0000313" key="3">
    <source>
        <dbReference type="Proteomes" id="UP000050909"/>
    </source>
</evidence>
<accession>A0A0R1H5W9</accession>
<sequence>MKNGYGSTFHSMRKNKNYSLRDVSLDYISIAQLSKFERGDSDITLNKLAPLLDNITLSTSEFISELPPTQFEDQLSFLEEISQSYLLSNQNKQELIQSITKEIARLTLATKPSSATKVYLSLLQLINQILTEKPITSTQSFLKTEVIEYLFGVERWYKFELLAFVNILPILELDFIKSACSELMRRVADIDCPVSIKNNLVDALLQTSVYLTRHKQNITAKNILSKFSKIALPEQLFFKKILVRFFLAYTQFKEFQSTTNQKTITEILVCLENYDYPTRANQLRNFLADQSFV</sequence>
<dbReference type="InterPro" id="IPR011990">
    <property type="entry name" value="TPR-like_helical_dom_sf"/>
</dbReference>
<dbReference type="GO" id="GO:0003677">
    <property type="term" value="F:DNA binding"/>
    <property type="evidence" value="ECO:0007669"/>
    <property type="project" value="InterPro"/>
</dbReference>
<dbReference type="EMBL" id="AZCV01000002">
    <property type="protein sequence ID" value="KRK38167.1"/>
    <property type="molecule type" value="Genomic_DNA"/>
</dbReference>
<reference evidence="2 3" key="1">
    <citation type="journal article" date="2015" name="Genome Announc.">
        <title>Expanding the biotechnology potential of lactobacilli through comparative genomics of 213 strains and associated genera.</title>
        <authorList>
            <person name="Sun Z."/>
            <person name="Harris H.M."/>
            <person name="McCann A."/>
            <person name="Guo C."/>
            <person name="Argimon S."/>
            <person name="Zhang W."/>
            <person name="Yang X."/>
            <person name="Jeffery I.B."/>
            <person name="Cooney J.C."/>
            <person name="Kagawa T.F."/>
            <person name="Liu W."/>
            <person name="Song Y."/>
            <person name="Salvetti E."/>
            <person name="Wrobel A."/>
            <person name="Rasinkangas P."/>
            <person name="Parkhill J."/>
            <person name="Rea M.C."/>
            <person name="O'Sullivan O."/>
            <person name="Ritari J."/>
            <person name="Douillard F.P."/>
            <person name="Paul Ross R."/>
            <person name="Yang R."/>
            <person name="Briner A.E."/>
            <person name="Felis G.E."/>
            <person name="de Vos W.M."/>
            <person name="Barrangou R."/>
            <person name="Klaenhammer T.R."/>
            <person name="Caufield P.W."/>
            <person name="Cui Y."/>
            <person name="Zhang H."/>
            <person name="O'Toole P.W."/>
        </authorList>
    </citation>
    <scope>NUCLEOTIDE SEQUENCE [LARGE SCALE GENOMIC DNA]</scope>
    <source>
        <strain evidence="2 3">DSM 20534</strain>
    </source>
</reference>
<dbReference type="Gene3D" id="1.25.40.10">
    <property type="entry name" value="Tetratricopeptide repeat domain"/>
    <property type="match status" value="1"/>
</dbReference>
<dbReference type="Proteomes" id="UP000050909">
    <property type="component" value="Unassembled WGS sequence"/>
</dbReference>
<dbReference type="PANTHER" id="PTHR37038">
    <property type="entry name" value="TRANSCRIPTIONAL REGULATOR-RELATED"/>
    <property type="match status" value="1"/>
</dbReference>
<dbReference type="SUPFAM" id="SSF47413">
    <property type="entry name" value="lambda repressor-like DNA-binding domains"/>
    <property type="match status" value="1"/>
</dbReference>
<dbReference type="NCBIfam" id="TIGR01716">
    <property type="entry name" value="RGG_Cterm"/>
    <property type="match status" value="1"/>
</dbReference>
<name>A0A0R1H5W9_9LACO</name>
<protein>
    <recommendedName>
        <fullName evidence="1">HTH-type transcriptional regulator Rgg C-terminal domain-containing protein</fullName>
    </recommendedName>
</protein>